<name>A0A845QYS1_9CLOT</name>
<dbReference type="PANTHER" id="PTHR43706:SF47">
    <property type="entry name" value="EXTERNAL NADH-UBIQUINONE OXIDOREDUCTASE 1, MITOCHONDRIAL-RELATED"/>
    <property type="match status" value="1"/>
</dbReference>
<comment type="caution">
    <text evidence="10">The sequence shown here is derived from an EMBL/GenBank/DDBJ whole genome shotgun (WGS) entry which is preliminary data.</text>
</comment>
<dbReference type="InterPro" id="IPR045024">
    <property type="entry name" value="NDH-2"/>
</dbReference>
<accession>A0A845QYS1</accession>
<evidence type="ECO:0000256" key="7">
    <source>
        <dbReference type="ARBA" id="ARBA00047599"/>
    </source>
</evidence>
<dbReference type="PANTHER" id="PTHR43706">
    <property type="entry name" value="NADH DEHYDROGENASE"/>
    <property type="match status" value="1"/>
</dbReference>
<dbReference type="SUPFAM" id="SSF51905">
    <property type="entry name" value="FAD/NAD(P)-binding domain"/>
    <property type="match status" value="1"/>
</dbReference>
<feature type="domain" description="FAD/NAD(P)-binding" evidence="9">
    <location>
        <begin position="5"/>
        <end position="321"/>
    </location>
</feature>
<evidence type="ECO:0000256" key="4">
    <source>
        <dbReference type="ARBA" id="ARBA00022827"/>
    </source>
</evidence>
<keyword evidence="8" id="KW-0472">Membrane</keyword>
<evidence type="ECO:0000256" key="2">
    <source>
        <dbReference type="ARBA" id="ARBA00012637"/>
    </source>
</evidence>
<gene>
    <name evidence="10" type="ORF">D3Z33_01540</name>
</gene>
<proteinExistence type="inferred from homology"/>
<evidence type="ECO:0000256" key="5">
    <source>
        <dbReference type="ARBA" id="ARBA00023002"/>
    </source>
</evidence>
<dbReference type="Proteomes" id="UP000467132">
    <property type="component" value="Unassembled WGS sequence"/>
</dbReference>
<dbReference type="PRINTS" id="PR00368">
    <property type="entry name" value="FADPNR"/>
</dbReference>
<evidence type="ECO:0000256" key="3">
    <source>
        <dbReference type="ARBA" id="ARBA00022630"/>
    </source>
</evidence>
<keyword evidence="11" id="KW-1185">Reference proteome</keyword>
<keyword evidence="3" id="KW-0285">Flavoprotein</keyword>
<feature type="transmembrane region" description="Helical" evidence="8">
    <location>
        <begin position="566"/>
        <end position="588"/>
    </location>
</feature>
<dbReference type="Gene3D" id="3.50.50.100">
    <property type="match status" value="1"/>
</dbReference>
<evidence type="ECO:0000313" key="10">
    <source>
        <dbReference type="EMBL" id="NBI05533.1"/>
    </source>
</evidence>
<evidence type="ECO:0000313" key="11">
    <source>
        <dbReference type="Proteomes" id="UP000467132"/>
    </source>
</evidence>
<dbReference type="AlphaFoldDB" id="A0A845QYS1"/>
<dbReference type="Pfam" id="PF07992">
    <property type="entry name" value="Pyr_redox_2"/>
    <property type="match status" value="1"/>
</dbReference>
<feature type="transmembrane region" description="Helical" evidence="8">
    <location>
        <begin position="381"/>
        <end position="398"/>
    </location>
</feature>
<dbReference type="EMBL" id="QXXA01000003">
    <property type="protein sequence ID" value="NBI05533.1"/>
    <property type="molecule type" value="Genomic_DNA"/>
</dbReference>
<evidence type="ECO:0000259" key="9">
    <source>
        <dbReference type="Pfam" id="PF07992"/>
    </source>
</evidence>
<reference evidence="10 11" key="1">
    <citation type="submission" date="2018-08" db="EMBL/GenBank/DDBJ databases">
        <title>Murine metabolic-syndrome-specific gut microbial biobank.</title>
        <authorList>
            <person name="Liu C."/>
        </authorList>
    </citation>
    <scope>NUCLEOTIDE SEQUENCE [LARGE SCALE GENOMIC DNA]</scope>
    <source>
        <strain evidence="10 11">583</strain>
    </source>
</reference>
<protein>
    <recommendedName>
        <fullName evidence="2">NADH:ubiquinone reductase (non-electrogenic)</fullName>
        <ecNumber evidence="2">1.6.5.9</ecNumber>
    </recommendedName>
</protein>
<evidence type="ECO:0000256" key="6">
    <source>
        <dbReference type="ARBA" id="ARBA00023027"/>
    </source>
</evidence>
<keyword evidence="5" id="KW-0560">Oxidoreductase</keyword>
<organism evidence="10 11">
    <name type="scientific">Senegalia massiliensis</name>
    <dbReference type="NCBI Taxonomy" id="1720316"/>
    <lineage>
        <taxon>Bacteria</taxon>
        <taxon>Bacillati</taxon>
        <taxon>Bacillota</taxon>
        <taxon>Clostridia</taxon>
        <taxon>Eubacteriales</taxon>
        <taxon>Clostridiaceae</taxon>
        <taxon>Senegalia</taxon>
    </lineage>
</organism>
<keyword evidence="6" id="KW-0520">NAD</keyword>
<evidence type="ECO:0000256" key="8">
    <source>
        <dbReference type="SAM" id="Phobius"/>
    </source>
</evidence>
<comment type="similarity">
    <text evidence="1">Belongs to the NADH dehydrogenase family.</text>
</comment>
<comment type="catalytic activity">
    <reaction evidence="7">
        <text>a quinone + NADH + H(+) = a quinol + NAD(+)</text>
        <dbReference type="Rhea" id="RHEA:46160"/>
        <dbReference type="ChEBI" id="CHEBI:15378"/>
        <dbReference type="ChEBI" id="CHEBI:24646"/>
        <dbReference type="ChEBI" id="CHEBI:57540"/>
        <dbReference type="ChEBI" id="CHEBI:57945"/>
        <dbReference type="ChEBI" id="CHEBI:132124"/>
        <dbReference type="EC" id="1.6.5.9"/>
    </reaction>
</comment>
<dbReference type="GO" id="GO:0050136">
    <property type="term" value="F:NADH dehydrogenase (quinone) (non-electrogenic) activity"/>
    <property type="evidence" value="ECO:0007669"/>
    <property type="project" value="UniProtKB-EC"/>
</dbReference>
<dbReference type="OrthoDB" id="9781621at2"/>
<sequence length="610" mass="68464">MSKKRIVILGAGYGGVHSAKLLHKKFKKNDEVEITLIDKNSYHTLLTDLHEVAGSRIEKHGVQINLEKIFGKKKVNVVTDKIDNIDFESQKLISKTKEYEYDYLVLGSGSEPAFFGVDGAKEHSFTIWSYDDAVKIKEHVYKMFELASTETDEEKRRKMLTFVIAGAGFTGVETIGEIAEWKKKLSRKFNINEKEVSLKLVEGLPKILPILNDKLIAKAERRLNKLGVEILTQSMITKVTPDSVTLKDGQEFKTHTLIWTAGVQGSSFAANLGLTLGKRGRIQTNEYMQSVDHKNIYVIGDNSYFEEESGPTPQIVETALQTAETAVENIESDINNKDLKGFKSNYHGFMVSIGSRYAVAHLGNMELSGFFAMFMKHMVNVHYLFGVGGFNVVWSYIMHQFFTIKENRSILGGHFSYRSPNFWLVPLRVFVGYKWLREGLNKIPQVLEDPTDIFLIPQSPLSVEGTTGASETTAAAGEQAAEWGDALPVPDFISDIMDWFMNIFFYTDDGDFTILASVFQTGMVIAEIIVGGLLILGLFTAIASIVSVVMGIMIWTSGMAPYEMLWYLAAGIALIGGAGRVFGLDYYVMPILKKWWMKTPFARKSYLYID</sequence>
<keyword evidence="8" id="KW-0812">Transmembrane</keyword>
<dbReference type="InterPro" id="IPR036188">
    <property type="entry name" value="FAD/NAD-bd_sf"/>
</dbReference>
<keyword evidence="8" id="KW-1133">Transmembrane helix</keyword>
<dbReference type="EC" id="1.6.5.9" evidence="2"/>
<feature type="transmembrane region" description="Helical" evidence="8">
    <location>
        <begin position="528"/>
        <end position="554"/>
    </location>
</feature>
<dbReference type="InterPro" id="IPR023753">
    <property type="entry name" value="FAD/NAD-binding_dom"/>
</dbReference>
<evidence type="ECO:0000256" key="1">
    <source>
        <dbReference type="ARBA" id="ARBA00005272"/>
    </source>
</evidence>
<keyword evidence="4" id="KW-0274">FAD</keyword>
<dbReference type="RefSeq" id="WP_160196043.1">
    <property type="nucleotide sequence ID" value="NZ_QXXA01000003.1"/>
</dbReference>